<dbReference type="InterPro" id="IPR001647">
    <property type="entry name" value="HTH_TetR"/>
</dbReference>
<dbReference type="PROSITE" id="PS50977">
    <property type="entry name" value="HTH_TETR_2"/>
    <property type="match status" value="1"/>
</dbReference>
<dbReference type="RefSeq" id="WP_209641961.1">
    <property type="nucleotide sequence ID" value="NZ_JAGINW010000001.1"/>
</dbReference>
<dbReference type="Pfam" id="PF00440">
    <property type="entry name" value="TetR_N"/>
    <property type="match status" value="1"/>
</dbReference>
<evidence type="ECO:0000256" key="1">
    <source>
        <dbReference type="ARBA" id="ARBA00023015"/>
    </source>
</evidence>
<feature type="DNA-binding region" description="H-T-H motif" evidence="4">
    <location>
        <begin position="25"/>
        <end position="44"/>
    </location>
</feature>
<evidence type="ECO:0000259" key="5">
    <source>
        <dbReference type="PROSITE" id="PS50977"/>
    </source>
</evidence>
<dbReference type="PANTHER" id="PTHR30055">
    <property type="entry name" value="HTH-TYPE TRANSCRIPTIONAL REGULATOR RUTR"/>
    <property type="match status" value="1"/>
</dbReference>
<sequence length="189" mass="21168">MAGTKQRILEVARELFAEQGVQKTSMREIADRLGITKPALYYHFSSREDLLRSIVQPLMDGGEDMLAGHETKSRVDPLELLTVYFDFHYRHRHDLVFVMNELTTLIDLGLVDLVLSWRARLITLLTGPEPTLEQSARVVVALGGLQDCVVQFRDVPEDELRIAAVTAACAALGIEKVRPEENRTGSPVV</sequence>
<feature type="domain" description="HTH tetR-type" evidence="5">
    <location>
        <begin position="2"/>
        <end position="62"/>
    </location>
</feature>
<evidence type="ECO:0000313" key="6">
    <source>
        <dbReference type="EMBL" id="MBP2324658.1"/>
    </source>
</evidence>
<comment type="caution">
    <text evidence="6">The sequence shown here is derived from an EMBL/GenBank/DDBJ whole genome shotgun (WGS) entry which is preliminary data.</text>
</comment>
<evidence type="ECO:0000256" key="2">
    <source>
        <dbReference type="ARBA" id="ARBA00023125"/>
    </source>
</evidence>
<organism evidence="6 7">
    <name type="scientific">Kibdelosporangium banguiense</name>
    <dbReference type="NCBI Taxonomy" id="1365924"/>
    <lineage>
        <taxon>Bacteria</taxon>
        <taxon>Bacillati</taxon>
        <taxon>Actinomycetota</taxon>
        <taxon>Actinomycetes</taxon>
        <taxon>Pseudonocardiales</taxon>
        <taxon>Pseudonocardiaceae</taxon>
        <taxon>Kibdelosporangium</taxon>
    </lineage>
</organism>
<proteinExistence type="predicted"/>
<accession>A0ABS4TJR9</accession>
<evidence type="ECO:0000256" key="4">
    <source>
        <dbReference type="PROSITE-ProRule" id="PRU00335"/>
    </source>
</evidence>
<gene>
    <name evidence="6" type="ORF">JOF56_005043</name>
</gene>
<dbReference type="PANTHER" id="PTHR30055:SF234">
    <property type="entry name" value="HTH-TYPE TRANSCRIPTIONAL REGULATOR BETI"/>
    <property type="match status" value="1"/>
</dbReference>
<keyword evidence="2 4" id="KW-0238">DNA-binding</keyword>
<dbReference type="PRINTS" id="PR00455">
    <property type="entry name" value="HTHTETR"/>
</dbReference>
<dbReference type="EMBL" id="JAGINW010000001">
    <property type="protein sequence ID" value="MBP2324658.1"/>
    <property type="molecule type" value="Genomic_DNA"/>
</dbReference>
<keyword evidence="1" id="KW-0805">Transcription regulation</keyword>
<dbReference type="InterPro" id="IPR009057">
    <property type="entry name" value="Homeodomain-like_sf"/>
</dbReference>
<dbReference type="InterPro" id="IPR050109">
    <property type="entry name" value="HTH-type_TetR-like_transc_reg"/>
</dbReference>
<reference evidence="6 7" key="1">
    <citation type="submission" date="2021-03" db="EMBL/GenBank/DDBJ databases">
        <title>Sequencing the genomes of 1000 actinobacteria strains.</title>
        <authorList>
            <person name="Klenk H.-P."/>
        </authorList>
    </citation>
    <scope>NUCLEOTIDE SEQUENCE [LARGE SCALE GENOMIC DNA]</scope>
    <source>
        <strain evidence="6 7">DSM 46670</strain>
    </source>
</reference>
<dbReference type="Gene3D" id="1.10.357.10">
    <property type="entry name" value="Tetracycline Repressor, domain 2"/>
    <property type="match status" value="1"/>
</dbReference>
<evidence type="ECO:0000256" key="3">
    <source>
        <dbReference type="ARBA" id="ARBA00023163"/>
    </source>
</evidence>
<dbReference type="Proteomes" id="UP001519332">
    <property type="component" value="Unassembled WGS sequence"/>
</dbReference>
<evidence type="ECO:0000313" key="7">
    <source>
        <dbReference type="Proteomes" id="UP001519332"/>
    </source>
</evidence>
<protein>
    <submittedName>
        <fullName evidence="6">AcrR family transcriptional regulator</fullName>
    </submittedName>
</protein>
<name>A0ABS4TJR9_9PSEU</name>
<keyword evidence="3" id="KW-0804">Transcription</keyword>
<keyword evidence="7" id="KW-1185">Reference proteome</keyword>
<dbReference type="SUPFAM" id="SSF46689">
    <property type="entry name" value="Homeodomain-like"/>
    <property type="match status" value="1"/>
</dbReference>